<dbReference type="SUPFAM" id="SSF54285">
    <property type="entry name" value="MoaD/ThiS"/>
    <property type="match status" value="1"/>
</dbReference>
<dbReference type="AlphaFoldDB" id="A0A916UW84"/>
<dbReference type="RefSeq" id="WP_188568142.1">
    <property type="nucleotide sequence ID" value="NZ_BMED01000005.1"/>
</dbReference>
<accession>A0A916UW84</accession>
<gene>
    <name evidence="2" type="ORF">GCM10011396_42500</name>
</gene>
<feature type="domain" description="Ubiquitin-like" evidence="1">
    <location>
        <begin position="41"/>
        <end position="91"/>
    </location>
</feature>
<comment type="caution">
    <text evidence="2">The sequence shown here is derived from an EMBL/GenBank/DDBJ whole genome shotgun (WGS) entry which is preliminary data.</text>
</comment>
<dbReference type="PROSITE" id="PS50053">
    <property type="entry name" value="UBIQUITIN_2"/>
    <property type="match status" value="1"/>
</dbReference>
<reference evidence="2" key="1">
    <citation type="journal article" date="2014" name="Int. J. Syst. Evol. Microbiol.">
        <title>Complete genome sequence of Corynebacterium casei LMG S-19264T (=DSM 44701T), isolated from a smear-ripened cheese.</title>
        <authorList>
            <consortium name="US DOE Joint Genome Institute (JGI-PGF)"/>
            <person name="Walter F."/>
            <person name="Albersmeier A."/>
            <person name="Kalinowski J."/>
            <person name="Ruckert C."/>
        </authorList>
    </citation>
    <scope>NUCLEOTIDE SEQUENCE</scope>
    <source>
        <strain evidence="2">CGMCC 1.10998</strain>
    </source>
</reference>
<organism evidence="2 3">
    <name type="scientific">Undibacterium terreum</name>
    <dbReference type="NCBI Taxonomy" id="1224302"/>
    <lineage>
        <taxon>Bacteria</taxon>
        <taxon>Pseudomonadati</taxon>
        <taxon>Pseudomonadota</taxon>
        <taxon>Betaproteobacteria</taxon>
        <taxon>Burkholderiales</taxon>
        <taxon>Oxalobacteraceae</taxon>
        <taxon>Undibacterium</taxon>
    </lineage>
</organism>
<name>A0A916UW84_9BURK</name>
<dbReference type="Proteomes" id="UP000637423">
    <property type="component" value="Unassembled WGS sequence"/>
</dbReference>
<dbReference type="InterPro" id="IPR000626">
    <property type="entry name" value="Ubiquitin-like_dom"/>
</dbReference>
<evidence type="ECO:0000259" key="1">
    <source>
        <dbReference type="PROSITE" id="PS50053"/>
    </source>
</evidence>
<reference evidence="2" key="2">
    <citation type="submission" date="2020-09" db="EMBL/GenBank/DDBJ databases">
        <authorList>
            <person name="Sun Q."/>
            <person name="Zhou Y."/>
        </authorList>
    </citation>
    <scope>NUCLEOTIDE SEQUENCE</scope>
    <source>
        <strain evidence="2">CGMCC 1.10998</strain>
    </source>
</reference>
<dbReference type="InterPro" id="IPR016155">
    <property type="entry name" value="Mopterin_synth/thiamin_S_b"/>
</dbReference>
<protein>
    <recommendedName>
        <fullName evidence="1">Ubiquitin-like domain-containing protein</fullName>
    </recommendedName>
</protein>
<sequence>MPTILLPRQLAQRASGNTRIDINAENMQVLITKLCDEHPSLREVLLDGKGRISSFIGVFIDGRQLGGDTTLSEVTLEPDNSIQLVAAIAGG</sequence>
<evidence type="ECO:0000313" key="2">
    <source>
        <dbReference type="EMBL" id="GGC90745.1"/>
    </source>
</evidence>
<keyword evidence="3" id="KW-1185">Reference proteome</keyword>
<dbReference type="EMBL" id="BMED01000005">
    <property type="protein sequence ID" value="GGC90745.1"/>
    <property type="molecule type" value="Genomic_DNA"/>
</dbReference>
<evidence type="ECO:0000313" key="3">
    <source>
        <dbReference type="Proteomes" id="UP000637423"/>
    </source>
</evidence>
<dbReference type="Gene3D" id="3.10.20.30">
    <property type="match status" value="1"/>
</dbReference>
<proteinExistence type="predicted"/>
<dbReference type="InterPro" id="IPR012675">
    <property type="entry name" value="Beta-grasp_dom_sf"/>
</dbReference>